<gene>
    <name evidence="2" type="ORF">TMU3MR103_2267</name>
</gene>
<dbReference type="PANTHER" id="PTHR13696">
    <property type="entry name" value="P-LOOP CONTAINING NUCLEOSIDE TRIPHOSPHATE HYDROLASE"/>
    <property type="match status" value="1"/>
</dbReference>
<dbReference type="PATRIC" id="fig|1302648.3.peg.2216"/>
<dbReference type="CDD" id="cd02042">
    <property type="entry name" value="ParAB_family"/>
    <property type="match status" value="1"/>
</dbReference>
<proteinExistence type="predicted"/>
<evidence type="ECO:0000313" key="2">
    <source>
        <dbReference type="EMBL" id="KFN89040.1"/>
    </source>
</evidence>
<dbReference type="InterPro" id="IPR050678">
    <property type="entry name" value="DNA_Partitioning_ATPase"/>
</dbReference>
<dbReference type="InterPro" id="IPR027417">
    <property type="entry name" value="P-loop_NTPase"/>
</dbReference>
<dbReference type="Proteomes" id="UP000029381">
    <property type="component" value="Unassembled WGS sequence"/>
</dbReference>
<keyword evidence="3" id="KW-1185">Reference proteome</keyword>
<reference evidence="2 3" key="1">
    <citation type="submission" date="2014-08" db="EMBL/GenBank/DDBJ databases">
        <title>Genome sequence of Tetragenococcus muriaticus.</title>
        <authorList>
            <person name="Chuea-nongthon C."/>
            <person name="Rodtong S."/>
            <person name="Yongsawatdigul J."/>
            <person name="Steele J.L."/>
            <person name="Liu X.-y."/>
            <person name="Speers J."/>
            <person name="Glasner J.D."/>
            <person name="Neeno-Eckwall E.C."/>
        </authorList>
    </citation>
    <scope>NUCLEOTIDE SEQUENCE [LARGE SCALE GENOMIC DNA]</scope>
    <source>
        <strain evidence="2 3">3MR10-3</strain>
    </source>
</reference>
<accession>A0A091BX47</accession>
<dbReference type="InterPro" id="IPR025669">
    <property type="entry name" value="AAA_dom"/>
</dbReference>
<dbReference type="EMBL" id="JPVT01000258">
    <property type="protein sequence ID" value="KFN89040.1"/>
    <property type="molecule type" value="Genomic_DNA"/>
</dbReference>
<evidence type="ECO:0000259" key="1">
    <source>
        <dbReference type="Pfam" id="PF13614"/>
    </source>
</evidence>
<comment type="caution">
    <text evidence="2">The sequence shown here is derived from an EMBL/GenBank/DDBJ whole genome shotgun (WGS) entry which is preliminary data.</text>
</comment>
<dbReference type="RefSeq" id="WP_038024444.1">
    <property type="nucleotide sequence ID" value="NZ_JPVT01000258.1"/>
</dbReference>
<dbReference type="Gene3D" id="3.40.50.300">
    <property type="entry name" value="P-loop containing nucleotide triphosphate hydrolases"/>
    <property type="match status" value="1"/>
</dbReference>
<dbReference type="AlphaFoldDB" id="A0A091BX47"/>
<dbReference type="Pfam" id="PF13614">
    <property type="entry name" value="AAA_31"/>
    <property type="match status" value="1"/>
</dbReference>
<feature type="domain" description="AAA" evidence="1">
    <location>
        <begin position="1"/>
        <end position="168"/>
    </location>
</feature>
<dbReference type="PANTHER" id="PTHR13696:SF99">
    <property type="entry name" value="COBYRINIC ACID AC-DIAMIDE SYNTHASE"/>
    <property type="match status" value="1"/>
</dbReference>
<protein>
    <submittedName>
        <fullName evidence="2">Putative plasmid partition protein</fullName>
    </submittedName>
</protein>
<organism evidence="2 3">
    <name type="scientific">Tetragenococcus muriaticus 3MR10-3</name>
    <dbReference type="NCBI Taxonomy" id="1302648"/>
    <lineage>
        <taxon>Bacteria</taxon>
        <taxon>Bacillati</taxon>
        <taxon>Bacillota</taxon>
        <taxon>Bacilli</taxon>
        <taxon>Lactobacillales</taxon>
        <taxon>Enterococcaceae</taxon>
        <taxon>Tetragenococcus</taxon>
    </lineage>
</organism>
<sequence>MQIITFSAIKGGVGKTTLTFNYGEWLSEQGFNVLMIDSDHQCSLTQTYDIYKKQGTVASIFNSRPQEVEIIPLHENLSLIPASMDLDSINNKIQTKANKELLMYMWFADNYDELKKFDFVLIDCHPDFSTITQNMVIISDFVFSPIEPSEYGFISKSNLDLRMQQLKEDVINVESRKSFVTAQLKFIGNRIKHNTKSSKEFIAEMKKDPRTIGFVPEKELFNKSTLNHTPIVDMAKDQTILNKNRAFFAQISKIFESFKNLQ</sequence>
<evidence type="ECO:0000313" key="3">
    <source>
        <dbReference type="Proteomes" id="UP000029381"/>
    </source>
</evidence>
<name>A0A091BX47_9ENTE</name>
<dbReference type="SUPFAM" id="SSF52540">
    <property type="entry name" value="P-loop containing nucleoside triphosphate hydrolases"/>
    <property type="match status" value="1"/>
</dbReference>